<dbReference type="PaxDb" id="2903-EOD37821"/>
<dbReference type="EnsemblProtists" id="EOD37821">
    <property type="protein sequence ID" value="EOD37821"/>
    <property type="gene ID" value="EMIHUDRAFT_361960"/>
</dbReference>
<evidence type="ECO:0000313" key="3">
    <source>
        <dbReference type="Proteomes" id="UP000013827"/>
    </source>
</evidence>
<dbReference type="Proteomes" id="UP000013827">
    <property type="component" value="Unassembled WGS sequence"/>
</dbReference>
<accession>A0A0D3KPY6</accession>
<reference evidence="3" key="1">
    <citation type="journal article" date="2013" name="Nature">
        <title>Pan genome of the phytoplankton Emiliania underpins its global distribution.</title>
        <authorList>
            <person name="Read B.A."/>
            <person name="Kegel J."/>
            <person name="Klute M.J."/>
            <person name="Kuo A."/>
            <person name="Lefebvre S.C."/>
            <person name="Maumus F."/>
            <person name="Mayer C."/>
            <person name="Miller J."/>
            <person name="Monier A."/>
            <person name="Salamov A."/>
            <person name="Young J."/>
            <person name="Aguilar M."/>
            <person name="Claverie J.M."/>
            <person name="Frickenhaus S."/>
            <person name="Gonzalez K."/>
            <person name="Herman E.K."/>
            <person name="Lin Y.C."/>
            <person name="Napier J."/>
            <person name="Ogata H."/>
            <person name="Sarno A.F."/>
            <person name="Shmutz J."/>
            <person name="Schroeder D."/>
            <person name="de Vargas C."/>
            <person name="Verret F."/>
            <person name="von Dassow P."/>
            <person name="Valentin K."/>
            <person name="Van de Peer Y."/>
            <person name="Wheeler G."/>
            <person name="Dacks J.B."/>
            <person name="Delwiche C.F."/>
            <person name="Dyhrman S.T."/>
            <person name="Glockner G."/>
            <person name="John U."/>
            <person name="Richards T."/>
            <person name="Worden A.Z."/>
            <person name="Zhang X."/>
            <person name="Grigoriev I.V."/>
            <person name="Allen A.E."/>
            <person name="Bidle K."/>
            <person name="Borodovsky M."/>
            <person name="Bowler C."/>
            <person name="Brownlee C."/>
            <person name="Cock J.M."/>
            <person name="Elias M."/>
            <person name="Gladyshev V.N."/>
            <person name="Groth M."/>
            <person name="Guda C."/>
            <person name="Hadaegh A."/>
            <person name="Iglesias-Rodriguez M.D."/>
            <person name="Jenkins J."/>
            <person name="Jones B.M."/>
            <person name="Lawson T."/>
            <person name="Leese F."/>
            <person name="Lindquist E."/>
            <person name="Lobanov A."/>
            <person name="Lomsadze A."/>
            <person name="Malik S.B."/>
            <person name="Marsh M.E."/>
            <person name="Mackinder L."/>
            <person name="Mock T."/>
            <person name="Mueller-Roeber B."/>
            <person name="Pagarete A."/>
            <person name="Parker M."/>
            <person name="Probert I."/>
            <person name="Quesneville H."/>
            <person name="Raines C."/>
            <person name="Rensing S.A."/>
            <person name="Riano-Pachon D.M."/>
            <person name="Richier S."/>
            <person name="Rokitta S."/>
            <person name="Shiraiwa Y."/>
            <person name="Soanes D.M."/>
            <person name="van der Giezen M."/>
            <person name="Wahlund T.M."/>
            <person name="Williams B."/>
            <person name="Wilson W."/>
            <person name="Wolfe G."/>
            <person name="Wurch L.L."/>
        </authorList>
    </citation>
    <scope>NUCLEOTIDE SEQUENCE</scope>
</reference>
<feature type="region of interest" description="Disordered" evidence="1">
    <location>
        <begin position="1"/>
        <end position="22"/>
    </location>
</feature>
<dbReference type="GeneID" id="17283091"/>
<protein>
    <submittedName>
        <fullName evidence="2">Uncharacterized protein</fullName>
    </submittedName>
</protein>
<name>A0A0D3KPY6_EMIH1</name>
<keyword evidence="3" id="KW-1185">Reference proteome</keyword>
<organism evidence="2 3">
    <name type="scientific">Emiliania huxleyi (strain CCMP1516)</name>
    <dbReference type="NCBI Taxonomy" id="280463"/>
    <lineage>
        <taxon>Eukaryota</taxon>
        <taxon>Haptista</taxon>
        <taxon>Haptophyta</taxon>
        <taxon>Prymnesiophyceae</taxon>
        <taxon>Isochrysidales</taxon>
        <taxon>Noelaerhabdaceae</taxon>
        <taxon>Emiliania</taxon>
    </lineage>
</organism>
<evidence type="ECO:0000256" key="1">
    <source>
        <dbReference type="SAM" id="MobiDB-lite"/>
    </source>
</evidence>
<feature type="region of interest" description="Disordered" evidence="1">
    <location>
        <begin position="61"/>
        <end position="91"/>
    </location>
</feature>
<sequence>MEGPSATHRSALRSIDRRSKSLQIRESCWRRCRSQPRRQQLPLLSNAPRSDAAVLGSPCTMTAPLGARRPVRWHPIRASPAGVPTTASRRR</sequence>
<proteinExistence type="predicted"/>
<reference evidence="2" key="2">
    <citation type="submission" date="2024-10" db="UniProtKB">
        <authorList>
            <consortium name="EnsemblProtists"/>
        </authorList>
    </citation>
    <scope>IDENTIFICATION</scope>
</reference>
<dbReference type="KEGG" id="ehx:EMIHUDRAFT_361960"/>
<dbReference type="HOGENOM" id="CLU_2431623_0_0_1"/>
<dbReference type="RefSeq" id="XP_005790250.1">
    <property type="nucleotide sequence ID" value="XM_005790193.1"/>
</dbReference>
<evidence type="ECO:0000313" key="2">
    <source>
        <dbReference type="EnsemblProtists" id="EOD37821"/>
    </source>
</evidence>
<dbReference type="AlphaFoldDB" id="A0A0D3KPY6"/>